<dbReference type="Proteomes" id="UP000674416">
    <property type="component" value="Unassembled WGS sequence"/>
</dbReference>
<proteinExistence type="predicted"/>
<evidence type="ECO:0008006" key="3">
    <source>
        <dbReference type="Google" id="ProtNLM"/>
    </source>
</evidence>
<dbReference type="RefSeq" id="WP_225970245.1">
    <property type="nucleotide sequence ID" value="NZ_JAFDST010000002.1"/>
</dbReference>
<evidence type="ECO:0000313" key="1">
    <source>
        <dbReference type="EMBL" id="MBP1081835.1"/>
    </source>
</evidence>
<comment type="caution">
    <text evidence="1">The sequence shown here is derived from an EMBL/GenBank/DDBJ whole genome shotgun (WGS) entry which is preliminary data.</text>
</comment>
<protein>
    <recommendedName>
        <fullName evidence="3">Exosporium protein C</fullName>
    </recommendedName>
</protein>
<accession>A0ABS4CXF0</accession>
<reference evidence="1 2" key="1">
    <citation type="submission" date="2021-01" db="EMBL/GenBank/DDBJ databases">
        <title>Genomic Encyclopedia of Type Strains, Phase IV (KMG-IV): sequencing the most valuable type-strain genomes for metagenomic binning, comparative biology and taxonomic classification.</title>
        <authorList>
            <person name="Goeker M."/>
        </authorList>
    </citation>
    <scope>NUCLEOTIDE SEQUENCE [LARGE SCALE GENOMIC DNA]</scope>
    <source>
        <strain evidence="1 2">DSM 103394</strain>
    </source>
</reference>
<organism evidence="1 2">
    <name type="scientific">Bacillus capparidis</name>
    <dbReference type="NCBI Taxonomy" id="1840411"/>
    <lineage>
        <taxon>Bacteria</taxon>
        <taxon>Bacillati</taxon>
        <taxon>Bacillota</taxon>
        <taxon>Bacilli</taxon>
        <taxon>Bacillales</taxon>
        <taxon>Bacillaceae</taxon>
        <taxon>Bacillus</taxon>
    </lineage>
</organism>
<gene>
    <name evidence="1" type="ORF">JOC74_002328</name>
</gene>
<name>A0ABS4CXF0_9BACI</name>
<sequence length="157" mass="17938">MIKIKKYNRHDRKKGEYFEFKFDEKNTDIIIPIPPEPAPPVPILQVNFRKINAGDRVWLNGIITANNNNINTFSEVTLTITRTSPQTGTQVIYSQFFEVDDEDAGKGNDDVTTVPFSHVDVPTTKLNNVRYQVRVTVNNPNFFVQNPLTLTASRINE</sequence>
<dbReference type="EMBL" id="JAFDST010000002">
    <property type="protein sequence ID" value="MBP1081835.1"/>
    <property type="molecule type" value="Genomic_DNA"/>
</dbReference>
<evidence type="ECO:0000313" key="2">
    <source>
        <dbReference type="Proteomes" id="UP000674416"/>
    </source>
</evidence>
<keyword evidence="2" id="KW-1185">Reference proteome</keyword>